<dbReference type="Proteomes" id="UP000308600">
    <property type="component" value="Unassembled WGS sequence"/>
</dbReference>
<evidence type="ECO:0000313" key="2">
    <source>
        <dbReference type="Proteomes" id="UP000308600"/>
    </source>
</evidence>
<proteinExistence type="predicted"/>
<dbReference type="EMBL" id="ML208281">
    <property type="protein sequence ID" value="TFK72834.1"/>
    <property type="molecule type" value="Genomic_DNA"/>
</dbReference>
<evidence type="ECO:0000313" key="1">
    <source>
        <dbReference type="EMBL" id="TFK72834.1"/>
    </source>
</evidence>
<accession>A0ACD3B4C3</accession>
<keyword evidence="2" id="KW-1185">Reference proteome</keyword>
<reference evidence="1 2" key="1">
    <citation type="journal article" date="2019" name="Nat. Ecol. Evol.">
        <title>Megaphylogeny resolves global patterns of mushroom evolution.</title>
        <authorList>
            <person name="Varga T."/>
            <person name="Krizsan K."/>
            <person name="Foldi C."/>
            <person name="Dima B."/>
            <person name="Sanchez-Garcia M."/>
            <person name="Sanchez-Ramirez S."/>
            <person name="Szollosi G.J."/>
            <person name="Szarkandi J.G."/>
            <person name="Papp V."/>
            <person name="Albert L."/>
            <person name="Andreopoulos W."/>
            <person name="Angelini C."/>
            <person name="Antonin V."/>
            <person name="Barry K.W."/>
            <person name="Bougher N.L."/>
            <person name="Buchanan P."/>
            <person name="Buyck B."/>
            <person name="Bense V."/>
            <person name="Catcheside P."/>
            <person name="Chovatia M."/>
            <person name="Cooper J."/>
            <person name="Damon W."/>
            <person name="Desjardin D."/>
            <person name="Finy P."/>
            <person name="Geml J."/>
            <person name="Haridas S."/>
            <person name="Hughes K."/>
            <person name="Justo A."/>
            <person name="Karasinski D."/>
            <person name="Kautmanova I."/>
            <person name="Kiss B."/>
            <person name="Kocsube S."/>
            <person name="Kotiranta H."/>
            <person name="LaButti K.M."/>
            <person name="Lechner B.E."/>
            <person name="Liimatainen K."/>
            <person name="Lipzen A."/>
            <person name="Lukacs Z."/>
            <person name="Mihaltcheva S."/>
            <person name="Morgado L.N."/>
            <person name="Niskanen T."/>
            <person name="Noordeloos M.E."/>
            <person name="Ohm R.A."/>
            <person name="Ortiz-Santana B."/>
            <person name="Ovrebo C."/>
            <person name="Racz N."/>
            <person name="Riley R."/>
            <person name="Savchenko A."/>
            <person name="Shiryaev A."/>
            <person name="Soop K."/>
            <person name="Spirin V."/>
            <person name="Szebenyi C."/>
            <person name="Tomsovsky M."/>
            <person name="Tulloss R.E."/>
            <person name="Uehling J."/>
            <person name="Grigoriev I.V."/>
            <person name="Vagvolgyi C."/>
            <person name="Papp T."/>
            <person name="Martin F.M."/>
            <person name="Miettinen O."/>
            <person name="Hibbett D.S."/>
            <person name="Nagy L.G."/>
        </authorList>
    </citation>
    <scope>NUCLEOTIDE SEQUENCE [LARGE SCALE GENOMIC DNA]</scope>
    <source>
        <strain evidence="1 2">NL-1719</strain>
    </source>
</reference>
<sequence length="1577" mass="177454">MNHPKFNSAMNQNPIQQPPTIGATRRLDSKELHITAFTMEYKSSVLRKFSLEIQVSDGSGVLKQYASKEETTKKGKLGWMVNASFPIASEILLKISKHHTFQPKEVILEVSLPFTDILKFFKENQQSDMAFLGPRGEKLSLCIELKSLQDILQSITLPSALLERLGPARQTVNALVSMGGRLGEINPIAKVVLGLSTEVYKQLEKQELCTQQVAKLFDEVQLFSPLLVQAQELEEFHSLQTVIGEILSLIQEVLEAISKYNNSSLGFIGQLWDQYKSEPDLDTQKFSDTFKRLYTAFNTSLQVDLAYNWKQEQIRSALTLLKPDIRKPTACCADDTCTDVLEALDTWAKTKVDRLFWLYGAAGMGKSTIAATFSNNLGQQRLLGGYHICSRDSTSHMSPTQLVQNLCHHLSLVYRPFGTQVAKAIVKQPILSTNIAELFRFLFLNPVERLKEDKLEPATTLVLVIDALDECGTAEERLFVIQNLELLVSCCTWIKVMVTSRPTVDIKHSIQKQQLQSWLLDPKKNDLNIEQFLQKKFSYFEDDVDILLDAIPGLVKQASGLFIWARTACEYLQSSLAVSTALETLLQNTSHDLYGLYHTILSLAIPLNEIEVYHIVMGAILLAAEPLSESALADLLYEQKKLERSTIKKVIMRLKALIYVGTDQRVYLLHPSLREYLSEIQGQPHEFYISQDQHYNLFEKAVHIMQKQLKFNICELKTSYETNDETANLKQRIDDKVSEVLQYSAKHWIHHMVNSGEWSLKQNSVLELFGSGNGWLYWIELLSLLGIVKKMEVQLTEAVKWVNAESPREQMEEIARFLSRFITPISQSVCHIYISALAFVPEKSWMAHHFWKDFLNKITVKNTQKQSWQEIQGHARIFNGHASLVTSVAFSSDNRYVISGSKDQSIIIWNVETGQQVGNRLQGHTSIVTSVGFSSSDEYVVSASDDKTVRIWNLEAGVPTGGTSVLQGHTGCVRTAVFSPNNKYVASGSDDRSIRIWNVKTSQLITSLESSTSVTSVVFSSDNKYVASASWNNNIRIWNVGAYQQVGDMLSNEQHPTPWHDLFRVWNVGTDQSMGQEDTSDQTIRWWDIKKGQYTGNELLLQWGKDSEYIVNAAFSSNNKYVIVVPTSNSIRMWDIEAGEEISIGIELEEEGTLFALSSDNRHIVSGSDSNSVKVLDVVAGPQVVQGHTNTVMSVAISSDNELVVSGSFDQTVRIWSLKTGQPVGNIFDGHTGSVTAVAFSHDDRYVVSGSDDSTIRIWDVKIDQKAKSVLQGHTKRVSSVAFSSDSKYIVSGSFDWTIKIWNVASGQEVNVLQGHRQFVTSVKFSSDNRFVVSGAFDGTLRIWDTKTGQQVDILDHHHDYTSTEYTIFPVTSVALSSDNKYVVSTLDQCITKWNVEIGQPAETLYYHTNTVRSVVLSHDDKYMVFGSDDGTVRIQDVETGSIENVLHGPTGWVTSVAVSSNRKYVVSGSHDNSIRIWNLETPQPISNTFHEPSPFPNDNTFEHLLPMPSELNSAFLADGWYYVGGKRYLWIPHLYRNAIISHQVRSIPSTADNPTLFVNLDHFVHGPNWMSVKTSY</sequence>
<name>A0ACD3B4C3_9AGAR</name>
<organism evidence="1 2">
    <name type="scientific">Pluteus cervinus</name>
    <dbReference type="NCBI Taxonomy" id="181527"/>
    <lineage>
        <taxon>Eukaryota</taxon>
        <taxon>Fungi</taxon>
        <taxon>Dikarya</taxon>
        <taxon>Basidiomycota</taxon>
        <taxon>Agaricomycotina</taxon>
        <taxon>Agaricomycetes</taxon>
        <taxon>Agaricomycetidae</taxon>
        <taxon>Agaricales</taxon>
        <taxon>Pluteineae</taxon>
        <taxon>Pluteaceae</taxon>
        <taxon>Pluteus</taxon>
    </lineage>
</organism>
<gene>
    <name evidence="1" type="ORF">BDN72DRAFT_957014</name>
</gene>
<protein>
    <submittedName>
        <fullName evidence="1">WD40 repeat-like protein</fullName>
    </submittedName>
</protein>